<proteinExistence type="predicted"/>
<organism evidence="5">
    <name type="scientific">Caenorhabditis brenneri</name>
    <name type="common">Nematode worm</name>
    <dbReference type="NCBI Taxonomy" id="135651"/>
    <lineage>
        <taxon>Eukaryota</taxon>
        <taxon>Metazoa</taxon>
        <taxon>Ecdysozoa</taxon>
        <taxon>Nematoda</taxon>
        <taxon>Chromadorea</taxon>
        <taxon>Rhabditida</taxon>
        <taxon>Rhabditina</taxon>
        <taxon>Rhabditomorpha</taxon>
        <taxon>Rhabditoidea</taxon>
        <taxon>Rhabditidae</taxon>
        <taxon>Peloderinae</taxon>
        <taxon>Caenorhabditis</taxon>
    </lineage>
</organism>
<keyword evidence="1" id="KW-1133">Transmembrane helix</keyword>
<dbReference type="eggNOG" id="ENOG502THNZ">
    <property type="taxonomic scope" value="Eukaryota"/>
</dbReference>
<sequence>MFIAFLLLFLELISIWVNGTVTKTVTYHADITTEFYNKFIKTVYTEDTDNFDIEETKKGKRYIIHSESPIEFQKYKYYWNDTHLDLNGLTNICEYRISWMIDSKELEQTYSAEGIQMKSLYYHCHFAQSCMGLECRVDSRLLVPPIFLTIFITIFWCFKKMLWRDMKREERIQRATIENTLNPQQMEAGPPSYAAVFSRVPPSYESVMLAKITYTVPSYS</sequence>
<keyword evidence="1" id="KW-0812">Transmembrane</keyword>
<name>G0P9Q2_CAEBE</name>
<dbReference type="HOGENOM" id="CLU_1171517_0_0_1"/>
<evidence type="ECO:0000259" key="3">
    <source>
        <dbReference type="Pfam" id="PF01705"/>
    </source>
</evidence>
<reference evidence="5" key="1">
    <citation type="submission" date="2011-07" db="EMBL/GenBank/DDBJ databases">
        <authorList>
            <consortium name="Caenorhabditis brenneri Sequencing and Analysis Consortium"/>
            <person name="Wilson R.K."/>
        </authorList>
    </citation>
    <scope>NUCLEOTIDE SEQUENCE [LARGE SCALE GENOMIC DNA]</scope>
    <source>
        <strain evidence="5">PB2801</strain>
    </source>
</reference>
<evidence type="ECO:0000313" key="4">
    <source>
        <dbReference type="EMBL" id="EGT48685.1"/>
    </source>
</evidence>
<feature type="domain" description="CX" evidence="3">
    <location>
        <begin position="77"/>
        <end position="136"/>
    </location>
</feature>
<dbReference type="FunCoup" id="G0P9Q2">
    <property type="interactions" value="387"/>
</dbReference>
<dbReference type="InParanoid" id="G0P9Q2"/>
<protein>
    <recommendedName>
        <fullName evidence="3">CX domain-containing protein</fullName>
    </recommendedName>
</protein>
<feature type="signal peptide" evidence="2">
    <location>
        <begin position="1"/>
        <end position="19"/>
    </location>
</feature>
<dbReference type="AlphaFoldDB" id="G0P9Q2"/>
<dbReference type="PANTHER" id="PTHR47520">
    <property type="entry name" value="CX DOMAIN-CONTAINING PROTEIN-RELATED"/>
    <property type="match status" value="1"/>
</dbReference>
<keyword evidence="5" id="KW-1185">Reference proteome</keyword>
<keyword evidence="2" id="KW-0732">Signal</keyword>
<keyword evidence="1" id="KW-0472">Membrane</keyword>
<evidence type="ECO:0000256" key="1">
    <source>
        <dbReference type="SAM" id="Phobius"/>
    </source>
</evidence>
<dbReference type="Proteomes" id="UP000008068">
    <property type="component" value="Unassembled WGS sequence"/>
</dbReference>
<feature type="chain" id="PRO_5003407049" description="CX domain-containing protein" evidence="2">
    <location>
        <begin position="20"/>
        <end position="220"/>
    </location>
</feature>
<feature type="transmembrane region" description="Helical" evidence="1">
    <location>
        <begin position="141"/>
        <end position="158"/>
    </location>
</feature>
<accession>G0P9Q2</accession>
<dbReference type="InterPro" id="IPR002619">
    <property type="entry name" value="CX"/>
</dbReference>
<dbReference type="PANTHER" id="PTHR47520:SF4">
    <property type="entry name" value="CX DOMAIN-CONTAINING PROTEIN"/>
    <property type="match status" value="1"/>
</dbReference>
<evidence type="ECO:0000313" key="5">
    <source>
        <dbReference type="Proteomes" id="UP000008068"/>
    </source>
</evidence>
<dbReference type="Pfam" id="PF01705">
    <property type="entry name" value="CX"/>
    <property type="match status" value="1"/>
</dbReference>
<dbReference type="OrthoDB" id="5806295at2759"/>
<evidence type="ECO:0000256" key="2">
    <source>
        <dbReference type="SAM" id="SignalP"/>
    </source>
</evidence>
<dbReference type="EMBL" id="GL380156">
    <property type="protein sequence ID" value="EGT48685.1"/>
    <property type="molecule type" value="Genomic_DNA"/>
</dbReference>
<gene>
    <name evidence="4" type="ORF">CAEBREN_32360</name>
</gene>